<evidence type="ECO:0000313" key="3">
    <source>
        <dbReference type="Proteomes" id="UP001597063"/>
    </source>
</evidence>
<name>A0ABW2XHS1_9ACTN</name>
<dbReference type="EMBL" id="JBHTGP010000007">
    <property type="protein sequence ID" value="MFD0686013.1"/>
    <property type="molecule type" value="Genomic_DNA"/>
</dbReference>
<gene>
    <name evidence="2" type="ORF">ACFQZM_16030</name>
</gene>
<dbReference type="RefSeq" id="WP_131755649.1">
    <property type="nucleotide sequence ID" value="NZ_CAACUY010000007.1"/>
</dbReference>
<reference evidence="3" key="1">
    <citation type="journal article" date="2019" name="Int. J. Syst. Evol. Microbiol.">
        <title>The Global Catalogue of Microorganisms (GCM) 10K type strain sequencing project: providing services to taxonomists for standard genome sequencing and annotation.</title>
        <authorList>
            <consortium name="The Broad Institute Genomics Platform"/>
            <consortium name="The Broad Institute Genome Sequencing Center for Infectious Disease"/>
            <person name="Wu L."/>
            <person name="Ma J."/>
        </authorList>
    </citation>
    <scope>NUCLEOTIDE SEQUENCE [LARGE SCALE GENOMIC DNA]</scope>
    <source>
        <strain evidence="3">JCM 9371</strain>
    </source>
</reference>
<evidence type="ECO:0000313" key="2">
    <source>
        <dbReference type="EMBL" id="MFD0686013.1"/>
    </source>
</evidence>
<proteinExistence type="predicted"/>
<organism evidence="2 3">
    <name type="scientific">Actinomadura fibrosa</name>
    <dbReference type="NCBI Taxonomy" id="111802"/>
    <lineage>
        <taxon>Bacteria</taxon>
        <taxon>Bacillati</taxon>
        <taxon>Actinomycetota</taxon>
        <taxon>Actinomycetes</taxon>
        <taxon>Streptosporangiales</taxon>
        <taxon>Thermomonosporaceae</taxon>
        <taxon>Actinomadura</taxon>
    </lineage>
</organism>
<evidence type="ECO:0000256" key="1">
    <source>
        <dbReference type="SAM" id="MobiDB-lite"/>
    </source>
</evidence>
<dbReference type="Proteomes" id="UP001597063">
    <property type="component" value="Unassembled WGS sequence"/>
</dbReference>
<feature type="region of interest" description="Disordered" evidence="1">
    <location>
        <begin position="1"/>
        <end position="23"/>
    </location>
</feature>
<comment type="caution">
    <text evidence="2">The sequence shown here is derived from an EMBL/GenBank/DDBJ whole genome shotgun (WGS) entry which is preliminary data.</text>
</comment>
<evidence type="ECO:0008006" key="4">
    <source>
        <dbReference type="Google" id="ProtNLM"/>
    </source>
</evidence>
<keyword evidence="3" id="KW-1185">Reference proteome</keyword>
<protein>
    <recommendedName>
        <fullName evidence="4">Transposase</fullName>
    </recommendedName>
</protein>
<accession>A0ABW2XHS1</accession>
<sequence>MISEKPGRRMYLPIPRRTRGGKAGLDDAKVQYIRDVAAKLSPGAKAADVYRHIRYRQGRHDISRALVREVMGQDRQISQRRFRR</sequence>